<evidence type="ECO:0000256" key="2">
    <source>
        <dbReference type="HAMAP-Rule" id="MF_00973"/>
    </source>
</evidence>
<dbReference type="GO" id="GO:0008360">
    <property type="term" value="P:regulation of cell shape"/>
    <property type="evidence" value="ECO:0007669"/>
    <property type="project" value="UniProtKB-UniRule"/>
</dbReference>
<evidence type="ECO:0000313" key="3">
    <source>
        <dbReference type="EMBL" id="OGG26888.1"/>
    </source>
</evidence>
<dbReference type="PANTHER" id="PTHR30135:SF3">
    <property type="entry name" value="GLUCONEOGENESIS FACTOR-RELATED"/>
    <property type="match status" value="1"/>
</dbReference>
<evidence type="ECO:0000313" key="4">
    <source>
        <dbReference type="Proteomes" id="UP000176609"/>
    </source>
</evidence>
<gene>
    <name evidence="3" type="ORF">A2960_01880</name>
</gene>
<dbReference type="Pfam" id="PF01933">
    <property type="entry name" value="CofD"/>
    <property type="match status" value="1"/>
</dbReference>
<dbReference type="CDD" id="cd07187">
    <property type="entry name" value="YvcK_like"/>
    <property type="match status" value="1"/>
</dbReference>
<accession>A0A1F6AQE7</accession>
<dbReference type="SUPFAM" id="SSF142338">
    <property type="entry name" value="CofD-like"/>
    <property type="match status" value="1"/>
</dbReference>
<dbReference type="GO" id="GO:0005737">
    <property type="term" value="C:cytoplasm"/>
    <property type="evidence" value="ECO:0007669"/>
    <property type="project" value="UniProtKB-SubCell"/>
</dbReference>
<dbReference type="Proteomes" id="UP000176609">
    <property type="component" value="Unassembled WGS sequence"/>
</dbReference>
<comment type="caution">
    <text evidence="3">The sequence shown here is derived from an EMBL/GenBank/DDBJ whole genome shotgun (WGS) entry which is preliminary data.</text>
</comment>
<keyword evidence="1 2" id="KW-0963">Cytoplasm</keyword>
<sequence length="334" mass="37088">MFTDKKIVVIGGGTGTYSVLSGLKKISKNITAVVSMADSGGSAKKERDEWGLLPSSDIRKSLLALADVSTENSLLLRQLFQYRYSQGIGVKGMTFGNLFLVALTKLLGSQAKAIEKAGELLQIKGKVLPVTLNNFDLVATYEDGSRVIGEHSIDNPKHNGEIRIVKLLTKPNVSVTIEVKNAILESDVVIIGPGGFYTTILASLIVEGVVDSLIKSKAKKIFILNLMTEYGQTYKYTASDFINGLNQYFPFKYLDYVFINKAPIPNYILKKYIKYHVEPVVNNLSAKYPFKIIADDLLSKRMVRKEKGDYLNRSLIRHSPEKLARLCVKLKSLL</sequence>
<evidence type="ECO:0000256" key="1">
    <source>
        <dbReference type="ARBA" id="ARBA00022490"/>
    </source>
</evidence>
<dbReference type="PANTHER" id="PTHR30135">
    <property type="entry name" value="UNCHARACTERIZED PROTEIN YVCK-RELATED"/>
    <property type="match status" value="1"/>
</dbReference>
<comment type="function">
    <text evidence="2">Required for morphogenesis under gluconeogenic growth conditions.</text>
</comment>
<dbReference type="EMBL" id="MFJR01000007">
    <property type="protein sequence ID" value="OGG26888.1"/>
    <property type="molecule type" value="Genomic_DNA"/>
</dbReference>
<proteinExistence type="inferred from homology"/>
<dbReference type="HAMAP" id="MF_00973">
    <property type="entry name" value="Gluconeogen_factor"/>
    <property type="match status" value="1"/>
</dbReference>
<dbReference type="InterPro" id="IPR010119">
    <property type="entry name" value="Gluconeogen_factor"/>
</dbReference>
<dbReference type="GO" id="GO:0043743">
    <property type="term" value="F:LPPG:FO 2-phospho-L-lactate transferase activity"/>
    <property type="evidence" value="ECO:0007669"/>
    <property type="project" value="InterPro"/>
</dbReference>
<dbReference type="InterPro" id="IPR038136">
    <property type="entry name" value="CofD-like_dom_sf"/>
</dbReference>
<organism evidence="3 4">
    <name type="scientific">Candidatus Gottesmanbacteria bacterium RIFCSPLOWO2_01_FULL_39_12b</name>
    <dbReference type="NCBI Taxonomy" id="1798388"/>
    <lineage>
        <taxon>Bacteria</taxon>
        <taxon>Candidatus Gottesmaniibacteriota</taxon>
    </lineage>
</organism>
<name>A0A1F6AQE7_9BACT</name>
<comment type="similarity">
    <text evidence="2">Belongs to the gluconeogenesis factor family.</text>
</comment>
<dbReference type="Gene3D" id="3.40.50.10680">
    <property type="entry name" value="CofD-like domains"/>
    <property type="match status" value="1"/>
</dbReference>
<dbReference type="AlphaFoldDB" id="A0A1F6AQE7"/>
<reference evidence="3 4" key="1">
    <citation type="journal article" date="2016" name="Nat. Commun.">
        <title>Thousands of microbial genomes shed light on interconnected biogeochemical processes in an aquifer system.</title>
        <authorList>
            <person name="Anantharaman K."/>
            <person name="Brown C.T."/>
            <person name="Hug L.A."/>
            <person name="Sharon I."/>
            <person name="Castelle C.J."/>
            <person name="Probst A.J."/>
            <person name="Thomas B.C."/>
            <person name="Singh A."/>
            <person name="Wilkins M.J."/>
            <person name="Karaoz U."/>
            <person name="Brodie E.L."/>
            <person name="Williams K.H."/>
            <person name="Hubbard S.S."/>
            <person name="Banfield J.F."/>
        </authorList>
    </citation>
    <scope>NUCLEOTIDE SEQUENCE [LARGE SCALE GENOMIC DNA]</scope>
</reference>
<dbReference type="NCBIfam" id="TIGR01826">
    <property type="entry name" value="CofD_related"/>
    <property type="match status" value="1"/>
</dbReference>
<dbReference type="InterPro" id="IPR002882">
    <property type="entry name" value="CofD"/>
</dbReference>
<comment type="subcellular location">
    <subcellularLocation>
        <location evidence="2">Cytoplasm</location>
    </subcellularLocation>
</comment>
<protein>
    <recommendedName>
        <fullName evidence="2">Putative gluconeogenesis factor</fullName>
    </recommendedName>
</protein>